<keyword evidence="1 3" id="KW-0853">WD repeat</keyword>
<dbReference type="SUPFAM" id="SSF50978">
    <property type="entry name" value="WD40 repeat-like"/>
    <property type="match status" value="1"/>
</dbReference>
<dbReference type="PANTHER" id="PTHR45389:SF1">
    <property type="entry name" value="WD REPEAT-CONTAINING PROTEIN RUP1"/>
    <property type="match status" value="1"/>
</dbReference>
<dbReference type="EMBL" id="LVLJ01000301">
    <property type="protein sequence ID" value="OAE34911.1"/>
    <property type="molecule type" value="Genomic_DNA"/>
</dbReference>
<accession>A0A176WQM5</accession>
<proteinExistence type="predicted"/>
<dbReference type="InterPro" id="IPR015943">
    <property type="entry name" value="WD40/YVTN_repeat-like_dom_sf"/>
</dbReference>
<evidence type="ECO:0000256" key="3">
    <source>
        <dbReference type="PROSITE-ProRule" id="PRU00221"/>
    </source>
</evidence>
<keyword evidence="2" id="KW-0677">Repeat</keyword>
<dbReference type="PROSITE" id="PS50082">
    <property type="entry name" value="WD_REPEATS_2"/>
    <property type="match status" value="1"/>
</dbReference>
<dbReference type="Gene3D" id="2.130.10.10">
    <property type="entry name" value="YVTN repeat-like/Quinoprotein amine dehydrogenase"/>
    <property type="match status" value="1"/>
</dbReference>
<feature type="repeat" description="WD" evidence="3">
    <location>
        <begin position="580"/>
        <end position="614"/>
    </location>
</feature>
<evidence type="ECO:0000256" key="4">
    <source>
        <dbReference type="SAM" id="MobiDB-lite"/>
    </source>
</evidence>
<dbReference type="PROSITE" id="PS00678">
    <property type="entry name" value="WD_REPEATS_1"/>
    <property type="match status" value="1"/>
</dbReference>
<dbReference type="InterPro" id="IPR044616">
    <property type="entry name" value="RUP1/2"/>
</dbReference>
<sequence length="738" mass="80527">MVPSGDTPRRPRNLMKHRADDAMRGLVVRLLRSQPGARHREPSRRGKSRSRRGMDVYWGRGSLPSDRATTAGDPNAGLEIVEFCILRVGCAGNWCGVSGSAHILGLDSPRFSVALISLNLPIVNWCIDHLRNDFWPQRDCGASSSYGLQFFDEFLPVSRNAHTSETYVFSLCGQGSGDAWGRGDILSERPMQPAGRYSTRNTWFSLPESCRFVDRKGMIVPVSPSTGLSCQTAKRPYSPWYLEPELTSSSKRPRTGASSWNLGRATTSLSLAAFPCSTSPAENPHQKPSECLASELARSTSSDARRDCVDLRRSKCAETNVSSTLDKVVATMPTSPERRNPSESWQFRVVASSRCKSPSLLASDVIGTIDFNSDCELFATGGLARKIRICSYAKMTSDEALVSSDEDEDLYSDEDDEDQVGSRHSSSRRRGRKNSGFSLDHGESAVGEICTPGKLSSLKWRPDGSEVIGCGDYDGVVSEWSIEHKHTVSEWYEHSGQRVWSLDYSKLAPTLSASASGDGTVRVWKRGSEKSVVVIRPPSGNSVCCAEFSPASEYLIAMASADCNVYLYDLRKSGSPLLKLSSHEKAVSYVRFLGKDKIVSASIDSTLKLWDVSSPLAFAAHDKEGDSGMISPDGHLERTFRDHLNVKNFVGLSVHRGAGILACGSETNEVLIYKSSSTIPLQRHKLPGNCCPGSDLSTSGSPFVGAVCWREKGNNYSMVAANSDGVVQVLQAHQVDSI</sequence>
<dbReference type="GO" id="GO:0010224">
    <property type="term" value="P:response to UV-B"/>
    <property type="evidence" value="ECO:0007669"/>
    <property type="project" value="TreeGrafter"/>
</dbReference>
<gene>
    <name evidence="5" type="ORF">AXG93_400s1060</name>
</gene>
<dbReference type="PROSITE" id="PS50294">
    <property type="entry name" value="WD_REPEATS_REGION"/>
    <property type="match status" value="1"/>
</dbReference>
<dbReference type="InterPro" id="IPR001680">
    <property type="entry name" value="WD40_rpt"/>
</dbReference>
<organism evidence="5 6">
    <name type="scientific">Marchantia polymorpha subsp. ruderalis</name>
    <dbReference type="NCBI Taxonomy" id="1480154"/>
    <lineage>
        <taxon>Eukaryota</taxon>
        <taxon>Viridiplantae</taxon>
        <taxon>Streptophyta</taxon>
        <taxon>Embryophyta</taxon>
        <taxon>Marchantiophyta</taxon>
        <taxon>Marchantiopsida</taxon>
        <taxon>Marchantiidae</taxon>
        <taxon>Marchantiales</taxon>
        <taxon>Marchantiaceae</taxon>
        <taxon>Marchantia</taxon>
    </lineage>
</organism>
<dbReference type="InterPro" id="IPR036322">
    <property type="entry name" value="WD40_repeat_dom_sf"/>
</dbReference>
<comment type="caution">
    <text evidence="5">The sequence shown here is derived from an EMBL/GenBank/DDBJ whole genome shotgun (WGS) entry which is preliminary data.</text>
</comment>
<feature type="region of interest" description="Disordered" evidence="4">
    <location>
        <begin position="34"/>
        <end position="58"/>
    </location>
</feature>
<evidence type="ECO:0000313" key="6">
    <source>
        <dbReference type="Proteomes" id="UP000077202"/>
    </source>
</evidence>
<protein>
    <submittedName>
        <fullName evidence="5">Uncharacterized protein</fullName>
    </submittedName>
</protein>
<dbReference type="Pfam" id="PF00400">
    <property type="entry name" value="WD40"/>
    <property type="match status" value="3"/>
</dbReference>
<keyword evidence="6" id="KW-1185">Reference proteome</keyword>
<feature type="compositionally biased region" description="Acidic residues" evidence="4">
    <location>
        <begin position="404"/>
        <end position="419"/>
    </location>
</feature>
<evidence type="ECO:0000313" key="5">
    <source>
        <dbReference type="EMBL" id="OAE34911.1"/>
    </source>
</evidence>
<dbReference type="Proteomes" id="UP000077202">
    <property type="component" value="Unassembled WGS sequence"/>
</dbReference>
<dbReference type="PANTHER" id="PTHR45389">
    <property type="entry name" value="WD REPEAT-CONTAINING PROTEIN RUP1"/>
    <property type="match status" value="1"/>
</dbReference>
<evidence type="ECO:0000256" key="1">
    <source>
        <dbReference type="ARBA" id="ARBA00022574"/>
    </source>
</evidence>
<feature type="region of interest" description="Disordered" evidence="4">
    <location>
        <begin position="403"/>
        <end position="439"/>
    </location>
</feature>
<dbReference type="AlphaFoldDB" id="A0A176WQM5"/>
<dbReference type="SMART" id="SM00320">
    <property type="entry name" value="WD40"/>
    <property type="match status" value="6"/>
</dbReference>
<name>A0A176WQM5_MARPO</name>
<evidence type="ECO:0000256" key="2">
    <source>
        <dbReference type="ARBA" id="ARBA00022737"/>
    </source>
</evidence>
<reference evidence="5" key="1">
    <citation type="submission" date="2016-03" db="EMBL/GenBank/DDBJ databases">
        <title>Mechanisms controlling the formation of the plant cell surface in tip-growing cells are functionally conserved among land plants.</title>
        <authorList>
            <person name="Honkanen S."/>
            <person name="Jones V.A."/>
            <person name="Morieri G."/>
            <person name="Champion C."/>
            <person name="Hetherington A.J."/>
            <person name="Kelly S."/>
            <person name="Saint-Marcoux D."/>
            <person name="Proust H."/>
            <person name="Prescott H."/>
            <person name="Dolan L."/>
        </authorList>
    </citation>
    <scope>NUCLEOTIDE SEQUENCE [LARGE SCALE GENOMIC DNA]</scope>
    <source>
        <tissue evidence="5">Whole gametophyte</tissue>
    </source>
</reference>
<dbReference type="InterPro" id="IPR019775">
    <property type="entry name" value="WD40_repeat_CS"/>
</dbReference>